<dbReference type="PANTHER" id="PTHR11760">
    <property type="entry name" value="30S/40S RIBOSOMAL PROTEIN S3"/>
    <property type="match status" value="1"/>
</dbReference>
<dbReference type="GO" id="GO:0022627">
    <property type="term" value="C:cytosolic small ribosomal subunit"/>
    <property type="evidence" value="ECO:0007669"/>
    <property type="project" value="TreeGrafter"/>
</dbReference>
<comment type="similarity">
    <text evidence="1 5">Belongs to the universal ribosomal protein uS3 family.</text>
</comment>
<comment type="subcellular location">
    <subcellularLocation>
        <location evidence="5">Plastid</location>
        <location evidence="5">Chloroplast</location>
    </subcellularLocation>
</comment>
<proteinExistence type="inferred from homology"/>
<evidence type="ECO:0000259" key="6">
    <source>
        <dbReference type="Pfam" id="PF00189"/>
    </source>
</evidence>
<dbReference type="GO" id="GO:0009507">
    <property type="term" value="C:chloroplast"/>
    <property type="evidence" value="ECO:0007669"/>
    <property type="project" value="UniProtKB-SubCell"/>
</dbReference>
<dbReference type="Pfam" id="PF00189">
    <property type="entry name" value="Ribosomal_S3_C"/>
    <property type="match status" value="1"/>
</dbReference>
<reference evidence="7" key="1">
    <citation type="journal article" date="2017" name="J. Phycol.">
        <title>Phylogenetic position of the coral symbiont Ostreobium (Ulvophyceae) inferred from chloroplast genome data.</title>
        <authorList>
            <person name="Verbruggen H."/>
            <person name="Marcelino V.R."/>
            <person name="Guiry M.D."/>
            <person name="Cremen M.C."/>
            <person name="Jackson C.J."/>
        </authorList>
    </citation>
    <scope>NUCLEOTIDE SEQUENCE</scope>
</reference>
<name>A0A1X9RQ06_9CHLO</name>
<dbReference type="InterPro" id="IPR057258">
    <property type="entry name" value="Ribosomal_uS3"/>
</dbReference>
<dbReference type="NCBIfam" id="TIGR01009">
    <property type="entry name" value="rpsC_bact"/>
    <property type="match status" value="1"/>
</dbReference>
<dbReference type="InterPro" id="IPR036419">
    <property type="entry name" value="Ribosomal_S3_C_sf"/>
</dbReference>
<evidence type="ECO:0000256" key="4">
    <source>
        <dbReference type="ARBA" id="ARBA00035154"/>
    </source>
</evidence>
<dbReference type="InterPro" id="IPR015946">
    <property type="entry name" value="KH_dom-like_a/b"/>
</dbReference>
<dbReference type="HAMAP" id="MF_01309_B">
    <property type="entry name" value="Ribosomal_uS3_B"/>
    <property type="match status" value="1"/>
</dbReference>
<dbReference type="Gene3D" id="3.30.300.20">
    <property type="match status" value="1"/>
</dbReference>
<keyword evidence="3 5" id="KW-0687">Ribonucleoprotein</keyword>
<dbReference type="AlphaFoldDB" id="A0A1X9RQ06"/>
<dbReference type="SUPFAM" id="SSF54814">
    <property type="entry name" value="Prokaryotic type KH domain (KH-domain type II)"/>
    <property type="match status" value="1"/>
</dbReference>
<dbReference type="GO" id="GO:0006412">
    <property type="term" value="P:translation"/>
    <property type="evidence" value="ECO:0007669"/>
    <property type="project" value="UniProtKB-UniRule"/>
</dbReference>
<organism evidence="7">
    <name type="scientific">Ostreobium sp. HV05042</name>
    <dbReference type="NCBI Taxonomy" id="1979227"/>
    <lineage>
        <taxon>Eukaryota</taxon>
        <taxon>Viridiplantae</taxon>
        <taxon>Chlorophyta</taxon>
        <taxon>core chlorophytes</taxon>
        <taxon>Ulvophyceae</taxon>
        <taxon>TCBD clade</taxon>
        <taxon>Bryopsidales</taxon>
        <taxon>Ostreobineae</taxon>
        <taxon>Ostreobiaceae</taxon>
        <taxon>Ostreobium</taxon>
    </lineage>
</organism>
<evidence type="ECO:0000256" key="2">
    <source>
        <dbReference type="ARBA" id="ARBA00022980"/>
    </source>
</evidence>
<gene>
    <name evidence="5 7" type="primary">rps3</name>
</gene>
<dbReference type="Gene3D" id="3.30.1140.32">
    <property type="entry name" value="Ribosomal protein S3, C-terminal domain"/>
    <property type="match status" value="1"/>
</dbReference>
<dbReference type="SUPFAM" id="SSF54821">
    <property type="entry name" value="Ribosomal protein S3 C-terminal domain"/>
    <property type="match status" value="1"/>
</dbReference>
<keyword evidence="2 5" id="KW-0689">Ribosomal protein</keyword>
<sequence>MGQKIHPMGFRLGITRIHQSRWFVNSIFYPSLIVEDSFIRKDLFNQFSNINIANVEIERKFNDQVQIIIYSSKPGNLLTKEKEENNLKKLSKNLTLKIQKYRKKNFLNLLNEAQNFTTLYSLKPKITIQIFELPNPDSNPYCLANFLVEQLEKRIAFRRAIKKALRRAQRAKIRGIKIQISGRLNGAEIARSEWIREGRIPLQTLRAEIYYCYRTVKTIFGILGIKVWIFKI</sequence>
<dbReference type="EMBL" id="KY509314">
    <property type="protein sequence ID" value="ARQ82253.1"/>
    <property type="molecule type" value="Genomic_DNA"/>
</dbReference>
<evidence type="ECO:0000256" key="3">
    <source>
        <dbReference type="ARBA" id="ARBA00023274"/>
    </source>
</evidence>
<dbReference type="InterPro" id="IPR005704">
    <property type="entry name" value="Ribosomal_uS3_bac-typ"/>
</dbReference>
<evidence type="ECO:0000256" key="1">
    <source>
        <dbReference type="ARBA" id="ARBA00010761"/>
    </source>
</evidence>
<keyword evidence="7" id="KW-0934">Plastid</keyword>
<feature type="domain" description="Small ribosomal subunit protein uS3 C-terminal" evidence="6">
    <location>
        <begin position="148"/>
        <end position="229"/>
    </location>
</feature>
<dbReference type="CDD" id="cd02412">
    <property type="entry name" value="KH-II_30S_S3"/>
    <property type="match status" value="1"/>
</dbReference>
<comment type="subunit">
    <text evidence="5">Part of the 30S ribosomal subunit.</text>
</comment>
<evidence type="ECO:0000313" key="7">
    <source>
        <dbReference type="EMBL" id="ARQ82253.1"/>
    </source>
</evidence>
<dbReference type="InterPro" id="IPR001351">
    <property type="entry name" value="Ribosomal_uS3_C"/>
</dbReference>
<dbReference type="PANTHER" id="PTHR11760:SF19">
    <property type="entry name" value="SMALL RIBOSOMAL SUBUNIT PROTEIN US3C"/>
    <property type="match status" value="1"/>
</dbReference>
<evidence type="ECO:0000256" key="5">
    <source>
        <dbReference type="HAMAP-Rule" id="MF_01309"/>
    </source>
</evidence>
<dbReference type="InterPro" id="IPR009019">
    <property type="entry name" value="KH_sf_prok-type"/>
</dbReference>
<accession>A0A1X9RQ06</accession>
<dbReference type="GO" id="GO:0003723">
    <property type="term" value="F:RNA binding"/>
    <property type="evidence" value="ECO:0007669"/>
    <property type="project" value="InterPro"/>
</dbReference>
<geneLocation type="chloroplast" evidence="7"/>
<dbReference type="GO" id="GO:0003735">
    <property type="term" value="F:structural constituent of ribosome"/>
    <property type="evidence" value="ECO:0007669"/>
    <property type="project" value="InterPro"/>
</dbReference>
<protein>
    <recommendedName>
        <fullName evidence="4 5">Small ribosomal subunit protein uS3c</fullName>
    </recommendedName>
</protein>
<keyword evidence="7" id="KW-0150">Chloroplast</keyword>